<evidence type="ECO:0000313" key="10">
    <source>
        <dbReference type="EMBL" id="KAE8261310.1"/>
    </source>
</evidence>
<feature type="compositionally biased region" description="Pro residues" evidence="8">
    <location>
        <begin position="443"/>
        <end position="452"/>
    </location>
</feature>
<evidence type="ECO:0000313" key="11">
    <source>
        <dbReference type="Proteomes" id="UP000077671"/>
    </source>
</evidence>
<dbReference type="SUPFAM" id="SSF140984">
    <property type="entry name" value="PTPA-like"/>
    <property type="match status" value="1"/>
</dbReference>
<dbReference type="Proteomes" id="UP000077671">
    <property type="component" value="Unassembled WGS sequence"/>
</dbReference>
<sequence length="519" mass="56154">MQHGANDAGEDALPLMPPIDAQDPSVLAKIQAPVKRLYTDSDLASFQRSDAHRIFTLFVSRLAEASVGKPVLEHLPLSADSDAAEETSLTNRARRILHLLAELDRWTKEIEREQGPQRFGNIAFREWGRRLEERAQELHEKLLPPHLHPFIVELLSPFLSSFGNFTRIDYGSGHELSFAIWLCFLYRLNFFGTYDGPPSPEASDHAANQRQSETEQIIALLILPAYLRTVYALQDRYSLEPAGSHGVWGLDDFQFLPYVIGSAQLSVQEALKPRDILPPISRPPRLPNLYSRSIARILTLKHGGPFAEHSPMLTDIASSVPSWSKVLRGLLRMYEAEVLGKRVVVQLWDFGGVGWVWEGEIRESSSSKQEGAQADVGVSKKAESPMAPTAAPWASTTTPTPQPGRQIPTATGMPGFSSTAAPWASGASSSALGPRLGTTRPNPTAPPPPHPRSTPNAGFGASATSLRTSLYSTGSAAAASSPFGSLARSMAGPGRTTSGGTGLRGGAALRDPLANPDEP</sequence>
<dbReference type="AlphaFoldDB" id="A0A177T0C3"/>
<dbReference type="InterPro" id="IPR043170">
    <property type="entry name" value="PTPA_C_lid"/>
</dbReference>
<gene>
    <name evidence="10" type="ORF">A4X03_0g3372</name>
    <name evidence="9" type="ORF">JKIAZH3_G505</name>
</gene>
<dbReference type="EMBL" id="LWDD02000383">
    <property type="protein sequence ID" value="KAE8261310.1"/>
    <property type="molecule type" value="Genomic_DNA"/>
</dbReference>
<keyword evidence="5 7" id="KW-0697">Rotamase</keyword>
<dbReference type="EC" id="5.2.1.8" evidence="7"/>
<evidence type="ECO:0000256" key="6">
    <source>
        <dbReference type="ARBA" id="ARBA00023235"/>
    </source>
</evidence>
<dbReference type="GO" id="GO:0003755">
    <property type="term" value="F:peptidyl-prolyl cis-trans isomerase activity"/>
    <property type="evidence" value="ECO:0007669"/>
    <property type="project" value="UniProtKB-KW"/>
</dbReference>
<keyword evidence="4 7" id="KW-0963">Cytoplasm</keyword>
<keyword evidence="12" id="KW-1185">Reference proteome</keyword>
<comment type="function">
    <text evidence="7">PPIases accelerate the folding of proteins. It catalyzes the cis-trans isomerization of proline imidic peptide bonds in oligopeptides.</text>
</comment>
<keyword evidence="6 7" id="KW-0413">Isomerase</keyword>
<dbReference type="GO" id="GO:0007052">
    <property type="term" value="P:mitotic spindle organization"/>
    <property type="evidence" value="ECO:0007669"/>
    <property type="project" value="TreeGrafter"/>
</dbReference>
<comment type="similarity">
    <text evidence="3 7">Belongs to the PTPA-type PPIase family.</text>
</comment>
<evidence type="ECO:0000256" key="1">
    <source>
        <dbReference type="ARBA" id="ARBA00000971"/>
    </source>
</evidence>
<dbReference type="Gene3D" id="1.20.120.1150">
    <property type="match status" value="1"/>
</dbReference>
<dbReference type="Pfam" id="PF03095">
    <property type="entry name" value="PTPA"/>
    <property type="match status" value="1"/>
</dbReference>
<dbReference type="CDD" id="cd04087">
    <property type="entry name" value="PTPA"/>
    <property type="match status" value="1"/>
</dbReference>
<dbReference type="GO" id="GO:0000159">
    <property type="term" value="C:protein phosphatase type 2A complex"/>
    <property type="evidence" value="ECO:0007669"/>
    <property type="project" value="TreeGrafter"/>
</dbReference>
<evidence type="ECO:0000256" key="8">
    <source>
        <dbReference type="SAM" id="MobiDB-lite"/>
    </source>
</evidence>
<reference evidence="9" key="3">
    <citation type="submission" date="2020-10" db="EMBL/GenBank/DDBJ databases">
        <authorList>
            <person name="Sedaghatjoo S."/>
        </authorList>
    </citation>
    <scope>NUCLEOTIDE SEQUENCE</scope>
    <source>
        <strain evidence="9">AZH3</strain>
    </source>
</reference>
<evidence type="ECO:0000256" key="7">
    <source>
        <dbReference type="RuleBase" id="RU361210"/>
    </source>
</evidence>
<reference evidence="10" key="1">
    <citation type="submission" date="2016-04" db="EMBL/GenBank/DDBJ databases">
        <authorList>
            <person name="Nguyen H.D."/>
            <person name="Kesanakurti P."/>
            <person name="Cullis J."/>
            <person name="Levesque C.A."/>
            <person name="Hambleton S."/>
        </authorList>
    </citation>
    <scope>NUCLEOTIDE SEQUENCE</scope>
    <source>
        <strain evidence="10">DAOMC 238032</strain>
    </source>
</reference>
<dbReference type="PANTHER" id="PTHR10012">
    <property type="entry name" value="SERINE/THREONINE-PROTEIN PHOSPHATASE 2A REGULATORY SUBUNIT B"/>
    <property type="match status" value="1"/>
</dbReference>
<feature type="region of interest" description="Disordered" evidence="8">
    <location>
        <begin position="362"/>
        <end position="519"/>
    </location>
</feature>
<dbReference type="GO" id="GO:0005737">
    <property type="term" value="C:cytoplasm"/>
    <property type="evidence" value="ECO:0007669"/>
    <property type="project" value="UniProtKB-SubCell"/>
</dbReference>
<evidence type="ECO:0000313" key="12">
    <source>
        <dbReference type="Proteomes" id="UP000836402"/>
    </source>
</evidence>
<dbReference type="Proteomes" id="UP000836402">
    <property type="component" value="Unassembled WGS sequence"/>
</dbReference>
<evidence type="ECO:0000313" key="9">
    <source>
        <dbReference type="EMBL" id="CAD6901884.1"/>
    </source>
</evidence>
<evidence type="ECO:0000256" key="2">
    <source>
        <dbReference type="ARBA" id="ARBA00004496"/>
    </source>
</evidence>
<evidence type="ECO:0000256" key="3">
    <source>
        <dbReference type="ARBA" id="ARBA00011019"/>
    </source>
</evidence>
<feature type="compositionally biased region" description="Low complexity" evidence="8">
    <location>
        <begin position="468"/>
        <end position="496"/>
    </location>
</feature>
<accession>A0A177T0C3</accession>
<feature type="compositionally biased region" description="Low complexity" evidence="8">
    <location>
        <begin position="417"/>
        <end position="431"/>
    </location>
</feature>
<comment type="catalytic activity">
    <reaction evidence="1 7">
        <text>[protein]-peptidylproline (omega=180) = [protein]-peptidylproline (omega=0)</text>
        <dbReference type="Rhea" id="RHEA:16237"/>
        <dbReference type="Rhea" id="RHEA-COMP:10747"/>
        <dbReference type="Rhea" id="RHEA-COMP:10748"/>
        <dbReference type="ChEBI" id="CHEBI:83833"/>
        <dbReference type="ChEBI" id="CHEBI:83834"/>
        <dbReference type="EC" id="5.2.1.8"/>
    </reaction>
</comment>
<dbReference type="PANTHER" id="PTHR10012:SF0">
    <property type="entry name" value="SERINE_THREONINE-PROTEIN PHOSPHATASE 2A ACTIVATOR"/>
    <property type="match status" value="1"/>
</dbReference>
<comment type="caution">
    <text evidence="10">The sequence shown here is derived from an EMBL/GenBank/DDBJ whole genome shotgun (WGS) entry which is preliminary data.</text>
</comment>
<dbReference type="GO" id="GO:0005634">
    <property type="term" value="C:nucleus"/>
    <property type="evidence" value="ECO:0007669"/>
    <property type="project" value="TreeGrafter"/>
</dbReference>
<organism evidence="10 11">
    <name type="scientific">Tilletia caries</name>
    <name type="common">wheat bunt fungus</name>
    <dbReference type="NCBI Taxonomy" id="13290"/>
    <lineage>
        <taxon>Eukaryota</taxon>
        <taxon>Fungi</taxon>
        <taxon>Dikarya</taxon>
        <taxon>Basidiomycota</taxon>
        <taxon>Ustilaginomycotina</taxon>
        <taxon>Exobasidiomycetes</taxon>
        <taxon>Tilletiales</taxon>
        <taxon>Tilletiaceae</taxon>
        <taxon>Tilletia</taxon>
    </lineage>
</organism>
<feature type="compositionally biased region" description="Low complexity" evidence="8">
    <location>
        <begin position="385"/>
        <end position="399"/>
    </location>
</feature>
<dbReference type="EMBL" id="CAJHJG010000376">
    <property type="protein sequence ID" value="CAD6901884.1"/>
    <property type="molecule type" value="Genomic_DNA"/>
</dbReference>
<evidence type="ECO:0000256" key="5">
    <source>
        <dbReference type="ARBA" id="ARBA00023110"/>
    </source>
</evidence>
<comment type="subcellular location">
    <subcellularLocation>
        <location evidence="2 7">Cytoplasm</location>
    </subcellularLocation>
</comment>
<reference evidence="10" key="2">
    <citation type="journal article" date="2019" name="IMA Fungus">
        <title>Genome sequencing and comparison of five Tilletia species to identify candidate genes for the detection of regulated species infecting wheat.</title>
        <authorList>
            <person name="Nguyen H.D.T."/>
            <person name="Sultana T."/>
            <person name="Kesanakurti P."/>
            <person name="Hambleton S."/>
        </authorList>
    </citation>
    <scope>NUCLEOTIDE SEQUENCE</scope>
    <source>
        <strain evidence="10">DAOMC 238032</strain>
    </source>
</reference>
<evidence type="ECO:0000256" key="4">
    <source>
        <dbReference type="ARBA" id="ARBA00022490"/>
    </source>
</evidence>
<name>A0A177T0C3_9BASI</name>
<proteinExistence type="inferred from homology"/>
<dbReference type="GO" id="GO:0008160">
    <property type="term" value="F:protein tyrosine phosphatase activator activity"/>
    <property type="evidence" value="ECO:0007669"/>
    <property type="project" value="TreeGrafter"/>
</dbReference>
<dbReference type="InterPro" id="IPR004327">
    <property type="entry name" value="Phstyr_phstse_ac"/>
</dbReference>
<protein>
    <recommendedName>
        <fullName evidence="7">Serine/threonine-protein phosphatase 2A activator</fullName>
        <ecNumber evidence="7">5.2.1.8</ecNumber>
    </recommendedName>
    <alternativeName>
        <fullName evidence="7">Phosphotyrosyl phosphatase activator</fullName>
    </alternativeName>
</protein>
<dbReference type="InterPro" id="IPR037218">
    <property type="entry name" value="PTPA_sf"/>
</dbReference>